<dbReference type="eggNOG" id="COG5531">
    <property type="taxonomic scope" value="Bacteria"/>
</dbReference>
<dbReference type="STRING" id="862908.BMS_1084"/>
<feature type="domain" description="SWIB" evidence="1">
    <location>
        <begin position="13"/>
        <end position="96"/>
    </location>
</feature>
<dbReference type="Pfam" id="PF02201">
    <property type="entry name" value="SWIB"/>
    <property type="match status" value="1"/>
</dbReference>
<evidence type="ECO:0000313" key="2">
    <source>
        <dbReference type="EMBL" id="CBW25965.1"/>
    </source>
</evidence>
<dbReference type="HOGENOM" id="CLU_2105557_0_0_7"/>
<dbReference type="AlphaFoldDB" id="E1WYB7"/>
<dbReference type="Gene3D" id="1.10.245.10">
    <property type="entry name" value="SWIB/MDM2 domain"/>
    <property type="match status" value="1"/>
</dbReference>
<name>E1WYB7_HALMS</name>
<dbReference type="InterPro" id="IPR003121">
    <property type="entry name" value="SWIB_MDM2_domain"/>
</dbReference>
<reference evidence="3" key="1">
    <citation type="journal article" date="2013" name="ISME J.">
        <title>A small predatory core genome in the divergent marine Bacteriovorax marinus SJ and the terrestrial Bdellovibrio bacteriovorus.</title>
        <authorList>
            <person name="Crossman L.C."/>
            <person name="Chen H."/>
            <person name="Cerdeno-Tarraga A.M."/>
            <person name="Brooks K."/>
            <person name="Quail M.A."/>
            <person name="Pineiro S.A."/>
            <person name="Hobley L."/>
            <person name="Sockett R.E."/>
            <person name="Bentley S.D."/>
            <person name="Parkhill J."/>
            <person name="Williams H.N."/>
            <person name="Stine O.C."/>
        </authorList>
    </citation>
    <scope>NUCLEOTIDE SEQUENCE [LARGE SCALE GENOMIC DNA]</scope>
    <source>
        <strain evidence="3">ATCC BAA-682 / DSM 15412 / SJ</strain>
    </source>
</reference>
<gene>
    <name evidence="2" type="ordered locus">BMS_1084</name>
</gene>
<keyword evidence="3" id="KW-1185">Reference proteome</keyword>
<dbReference type="EMBL" id="FQ312005">
    <property type="protein sequence ID" value="CBW25965.1"/>
    <property type="molecule type" value="Genomic_DNA"/>
</dbReference>
<dbReference type="KEGG" id="bmx:BMS_1084"/>
<evidence type="ECO:0000313" key="3">
    <source>
        <dbReference type="Proteomes" id="UP000008963"/>
    </source>
</evidence>
<dbReference type="SMART" id="SM00151">
    <property type="entry name" value="SWIB"/>
    <property type="match status" value="1"/>
</dbReference>
<dbReference type="PANTHER" id="PTHR13844">
    <property type="entry name" value="SWI/SNF-RELATED MATRIX-ASSOCIATED ACTIN-DEPENDENT REGULATOR OF CHROMATIN SUBFAMILY D"/>
    <property type="match status" value="1"/>
</dbReference>
<dbReference type="PATRIC" id="fig|862908.3.peg.1032"/>
<dbReference type="Proteomes" id="UP000008963">
    <property type="component" value="Chromosome"/>
</dbReference>
<organism evidence="2 3">
    <name type="scientific">Halobacteriovorax marinus (strain ATCC BAA-682 / DSM 15412 / SJ)</name>
    <name type="common">Bacteriovorax marinus</name>
    <dbReference type="NCBI Taxonomy" id="862908"/>
    <lineage>
        <taxon>Bacteria</taxon>
        <taxon>Pseudomonadati</taxon>
        <taxon>Bdellovibrionota</taxon>
        <taxon>Bacteriovoracia</taxon>
        <taxon>Bacteriovoracales</taxon>
        <taxon>Halobacteriovoraceae</taxon>
        <taxon>Halobacteriovorax</taxon>
    </lineage>
</organism>
<evidence type="ECO:0000259" key="1">
    <source>
        <dbReference type="SMART" id="SM00151"/>
    </source>
</evidence>
<protein>
    <recommendedName>
        <fullName evidence="1">SWIB domain-containing protein</fullName>
    </recommendedName>
</protein>
<proteinExistence type="predicted"/>
<sequence length="115" mass="12568">MIKGLTMAEEKGLKKPVKLKADLAAMLNATELPRTEITKKLWDYIKANKLQTKTENGAPENAGKFIVADATLLPIFKNTKSTSKSGKLTDLTNMKEGETINMMQMAAVVGANIEK</sequence>
<accession>E1WYB7</accession>
<dbReference type="SUPFAM" id="SSF47592">
    <property type="entry name" value="SWIB/MDM2 domain"/>
    <property type="match status" value="1"/>
</dbReference>
<dbReference type="InterPro" id="IPR019835">
    <property type="entry name" value="SWIB_domain"/>
</dbReference>
<dbReference type="InterPro" id="IPR036885">
    <property type="entry name" value="SWIB_MDM2_dom_sf"/>
</dbReference>
<dbReference type="CDD" id="cd10567">
    <property type="entry name" value="SWIB-MDM2_like"/>
    <property type="match status" value="1"/>
</dbReference>